<organism evidence="2 3">
    <name type="scientific">Pararge aegeria aegeria</name>
    <dbReference type="NCBI Taxonomy" id="348720"/>
    <lineage>
        <taxon>Eukaryota</taxon>
        <taxon>Metazoa</taxon>
        <taxon>Ecdysozoa</taxon>
        <taxon>Arthropoda</taxon>
        <taxon>Hexapoda</taxon>
        <taxon>Insecta</taxon>
        <taxon>Pterygota</taxon>
        <taxon>Neoptera</taxon>
        <taxon>Endopterygota</taxon>
        <taxon>Lepidoptera</taxon>
        <taxon>Glossata</taxon>
        <taxon>Ditrysia</taxon>
        <taxon>Papilionoidea</taxon>
        <taxon>Nymphalidae</taxon>
        <taxon>Satyrinae</taxon>
        <taxon>Satyrini</taxon>
        <taxon>Parargina</taxon>
        <taxon>Pararge</taxon>
    </lineage>
</organism>
<proteinExistence type="predicted"/>
<evidence type="ECO:0000313" key="3">
    <source>
        <dbReference type="Proteomes" id="UP000838756"/>
    </source>
</evidence>
<dbReference type="OrthoDB" id="7489625at2759"/>
<dbReference type="EMBL" id="CAKXAJ010008878">
    <property type="protein sequence ID" value="CAH2210985.1"/>
    <property type="molecule type" value="Genomic_DNA"/>
</dbReference>
<accession>A0A8S4QHE2</accession>
<comment type="caution">
    <text evidence="2">The sequence shown here is derived from an EMBL/GenBank/DDBJ whole genome shotgun (WGS) entry which is preliminary data.</text>
</comment>
<reference evidence="2" key="1">
    <citation type="submission" date="2022-03" db="EMBL/GenBank/DDBJ databases">
        <authorList>
            <person name="Lindestad O."/>
        </authorList>
    </citation>
    <scope>NUCLEOTIDE SEQUENCE</scope>
</reference>
<name>A0A8S4QHE2_9NEOP</name>
<sequence length="91" mass="10090">MSSTWGRNPSRAISTAGARILAQPPAPEHTRDPKPVTDRRRQSNPSLAHVCTEFHCKSHNTRGVTGRAHRLWEPVAVYRALRSNRARAAGV</sequence>
<keyword evidence="3" id="KW-1185">Reference proteome</keyword>
<feature type="compositionally biased region" description="Basic and acidic residues" evidence="1">
    <location>
        <begin position="28"/>
        <end position="41"/>
    </location>
</feature>
<dbReference type="AlphaFoldDB" id="A0A8S4QHE2"/>
<feature type="region of interest" description="Disordered" evidence="1">
    <location>
        <begin position="17"/>
        <end position="46"/>
    </location>
</feature>
<evidence type="ECO:0000256" key="1">
    <source>
        <dbReference type="SAM" id="MobiDB-lite"/>
    </source>
</evidence>
<protein>
    <submittedName>
        <fullName evidence="2">Jg14919 protein</fullName>
    </submittedName>
</protein>
<evidence type="ECO:0000313" key="2">
    <source>
        <dbReference type="EMBL" id="CAH2210985.1"/>
    </source>
</evidence>
<dbReference type="Proteomes" id="UP000838756">
    <property type="component" value="Unassembled WGS sequence"/>
</dbReference>
<gene>
    <name evidence="2" type="primary">jg14919</name>
    <name evidence="2" type="ORF">PAEG_LOCUS2834</name>
</gene>